<gene>
    <name evidence="8" type="ORF">H9867_07150</name>
</gene>
<dbReference type="EMBL" id="DXFZ01000088">
    <property type="protein sequence ID" value="HIW96242.1"/>
    <property type="molecule type" value="Genomic_DNA"/>
</dbReference>
<keyword evidence="1" id="KW-1003">Cell membrane</keyword>
<evidence type="ECO:0000256" key="1">
    <source>
        <dbReference type="ARBA" id="ARBA00022475"/>
    </source>
</evidence>
<evidence type="ECO:0000256" key="5">
    <source>
        <dbReference type="SAM" id="MobiDB-lite"/>
    </source>
</evidence>
<accession>A0A9D1RYS9</accession>
<evidence type="ECO:0000259" key="7">
    <source>
        <dbReference type="Pfam" id="PF06305"/>
    </source>
</evidence>
<feature type="domain" description="Lipopolysaccharide assembly protein A" evidence="7">
    <location>
        <begin position="87"/>
        <end position="137"/>
    </location>
</feature>
<feature type="transmembrane region" description="Helical" evidence="6">
    <location>
        <begin position="63"/>
        <end position="85"/>
    </location>
</feature>
<comment type="caution">
    <text evidence="8">The sequence shown here is derived from an EMBL/GenBank/DDBJ whole genome shotgun (WGS) entry which is preliminary data.</text>
</comment>
<protein>
    <submittedName>
        <fullName evidence="8">DUF1049 domain-containing protein</fullName>
    </submittedName>
</protein>
<dbReference type="AlphaFoldDB" id="A0A9D1RYS9"/>
<organism evidence="8 9">
    <name type="scientific">Candidatus Corynebacterium gallistercoris</name>
    <dbReference type="NCBI Taxonomy" id="2838530"/>
    <lineage>
        <taxon>Bacteria</taxon>
        <taxon>Bacillati</taxon>
        <taxon>Actinomycetota</taxon>
        <taxon>Actinomycetes</taxon>
        <taxon>Mycobacteriales</taxon>
        <taxon>Corynebacteriaceae</taxon>
        <taxon>Corynebacterium</taxon>
    </lineage>
</organism>
<evidence type="ECO:0000256" key="2">
    <source>
        <dbReference type="ARBA" id="ARBA00022692"/>
    </source>
</evidence>
<name>A0A9D1RYS9_9CORY</name>
<keyword evidence="3 6" id="KW-1133">Transmembrane helix</keyword>
<dbReference type="GO" id="GO:0005886">
    <property type="term" value="C:plasma membrane"/>
    <property type="evidence" value="ECO:0007669"/>
    <property type="project" value="InterPro"/>
</dbReference>
<feature type="region of interest" description="Disordered" evidence="5">
    <location>
        <begin position="1"/>
        <end position="57"/>
    </location>
</feature>
<dbReference type="Proteomes" id="UP000824189">
    <property type="component" value="Unassembled WGS sequence"/>
</dbReference>
<reference evidence="8" key="1">
    <citation type="journal article" date="2021" name="PeerJ">
        <title>Extensive microbial diversity within the chicken gut microbiome revealed by metagenomics and culture.</title>
        <authorList>
            <person name="Gilroy R."/>
            <person name="Ravi A."/>
            <person name="Getino M."/>
            <person name="Pursley I."/>
            <person name="Horton D.L."/>
            <person name="Alikhan N.F."/>
            <person name="Baker D."/>
            <person name="Gharbi K."/>
            <person name="Hall N."/>
            <person name="Watson M."/>
            <person name="Adriaenssens E.M."/>
            <person name="Foster-Nyarko E."/>
            <person name="Jarju S."/>
            <person name="Secka A."/>
            <person name="Antonio M."/>
            <person name="Oren A."/>
            <person name="Chaudhuri R.R."/>
            <person name="La Ragione R."/>
            <person name="Hildebrand F."/>
            <person name="Pallen M.J."/>
        </authorList>
    </citation>
    <scope>NUCLEOTIDE SEQUENCE</scope>
    <source>
        <strain evidence="8">4376</strain>
    </source>
</reference>
<evidence type="ECO:0000256" key="4">
    <source>
        <dbReference type="ARBA" id="ARBA00023136"/>
    </source>
</evidence>
<evidence type="ECO:0000256" key="3">
    <source>
        <dbReference type="ARBA" id="ARBA00022989"/>
    </source>
</evidence>
<reference evidence="8" key="2">
    <citation type="submission" date="2021-04" db="EMBL/GenBank/DDBJ databases">
        <authorList>
            <person name="Gilroy R."/>
        </authorList>
    </citation>
    <scope>NUCLEOTIDE SEQUENCE</scope>
    <source>
        <strain evidence="8">4376</strain>
    </source>
</reference>
<evidence type="ECO:0000256" key="6">
    <source>
        <dbReference type="SAM" id="Phobius"/>
    </source>
</evidence>
<keyword evidence="4 6" id="KW-0472">Membrane</keyword>
<feature type="transmembrane region" description="Helical" evidence="6">
    <location>
        <begin position="105"/>
        <end position="129"/>
    </location>
</feature>
<keyword evidence="2 6" id="KW-0812">Transmembrane</keyword>
<dbReference type="Pfam" id="PF06305">
    <property type="entry name" value="LapA_dom"/>
    <property type="match status" value="1"/>
</dbReference>
<evidence type="ECO:0000313" key="9">
    <source>
        <dbReference type="Proteomes" id="UP000824189"/>
    </source>
</evidence>
<sequence length="137" mass="14810">METMTNPYKNAGNDPLDETRGFEPAAPSHETQQPVAEPERVPAATEETPKSGKKAKKDVQGSIAGTTWVGLIIGALLLILLLVFIMQNQESVELQLFAWSMNFPIGVGMLIAAITGALIMAIVGGLRILQLRKQVKK</sequence>
<dbReference type="InterPro" id="IPR010445">
    <property type="entry name" value="LapA_dom"/>
</dbReference>
<evidence type="ECO:0000313" key="8">
    <source>
        <dbReference type="EMBL" id="HIW96242.1"/>
    </source>
</evidence>
<proteinExistence type="predicted"/>